<organism evidence="1 2">
    <name type="scientific">Nonomuraea phyllanthi</name>
    <dbReference type="NCBI Taxonomy" id="2219224"/>
    <lineage>
        <taxon>Bacteria</taxon>
        <taxon>Bacillati</taxon>
        <taxon>Actinomycetota</taxon>
        <taxon>Actinomycetes</taxon>
        <taxon>Streptosporangiales</taxon>
        <taxon>Streptosporangiaceae</taxon>
        <taxon>Nonomuraea</taxon>
    </lineage>
</organism>
<dbReference type="OrthoDB" id="9799092at2"/>
<dbReference type="PROSITE" id="PS51186">
    <property type="entry name" value="GNAT"/>
    <property type="match status" value="1"/>
</dbReference>
<name>A0A5C4W9T5_9ACTN</name>
<sequence>MAAAVSGRVPDPLAARLLDLVSRSTPSPPGRPPDVLARCRALLGGGLTVSGGPAYLVRPPFPPDGPEGRLVRPAFPSGILTSDDPRSADLVLPLRPDTWEPEEWAELVGGGAGSPWAMIVEDGQVASICHSARLTAGGAEAGTWTAPAFRGRGYAAAATVAWAALLPGIPLFYSTDAANRSSRRVAERLGLRALGWLWKLTS</sequence>
<dbReference type="Pfam" id="PF13302">
    <property type="entry name" value="Acetyltransf_3"/>
    <property type="match status" value="1"/>
</dbReference>
<dbReference type="EMBL" id="VDLX02000009">
    <property type="protein sequence ID" value="KAB8192878.1"/>
    <property type="molecule type" value="Genomic_DNA"/>
</dbReference>
<dbReference type="InterPro" id="IPR000182">
    <property type="entry name" value="GNAT_dom"/>
</dbReference>
<gene>
    <name evidence="1" type="ORF">FH608_024555</name>
</gene>
<keyword evidence="1" id="KW-0808">Transferase</keyword>
<evidence type="ECO:0000313" key="1">
    <source>
        <dbReference type="EMBL" id="KAB8192878.1"/>
    </source>
</evidence>
<proteinExistence type="predicted"/>
<dbReference type="InterPro" id="IPR016181">
    <property type="entry name" value="Acyl_CoA_acyltransferase"/>
</dbReference>
<accession>A0A5C4W9T5</accession>
<keyword evidence="2" id="KW-1185">Reference proteome</keyword>
<dbReference type="Gene3D" id="3.40.630.30">
    <property type="match status" value="1"/>
</dbReference>
<dbReference type="SUPFAM" id="SSF55729">
    <property type="entry name" value="Acyl-CoA N-acyltransferases (Nat)"/>
    <property type="match status" value="1"/>
</dbReference>
<reference evidence="1 2" key="1">
    <citation type="submission" date="2019-10" db="EMBL/GenBank/DDBJ databases">
        <title>Nonomuraea sp. nov., isolated from Phyllanthus amarus.</title>
        <authorList>
            <person name="Klykleung N."/>
            <person name="Tanasupawat S."/>
        </authorList>
    </citation>
    <scope>NUCLEOTIDE SEQUENCE [LARGE SCALE GENOMIC DNA]</scope>
    <source>
        <strain evidence="1 2">PA1-10</strain>
    </source>
</reference>
<dbReference type="Proteomes" id="UP000312512">
    <property type="component" value="Unassembled WGS sequence"/>
</dbReference>
<protein>
    <submittedName>
        <fullName evidence="1">GNAT family N-acetyltransferase</fullName>
    </submittedName>
</protein>
<comment type="caution">
    <text evidence="1">The sequence shown here is derived from an EMBL/GenBank/DDBJ whole genome shotgun (WGS) entry which is preliminary data.</text>
</comment>
<dbReference type="AlphaFoldDB" id="A0A5C4W9T5"/>
<evidence type="ECO:0000313" key="2">
    <source>
        <dbReference type="Proteomes" id="UP000312512"/>
    </source>
</evidence>
<dbReference type="GO" id="GO:0016747">
    <property type="term" value="F:acyltransferase activity, transferring groups other than amino-acyl groups"/>
    <property type="evidence" value="ECO:0007669"/>
    <property type="project" value="InterPro"/>
</dbReference>